<dbReference type="Proteomes" id="UP000002630">
    <property type="component" value="Unassembled WGS sequence"/>
</dbReference>
<feature type="domain" description="Cation/H+ exchanger transmembrane" evidence="12">
    <location>
        <begin position="8"/>
        <end position="354"/>
    </location>
</feature>
<feature type="transmembrane region" description="Helical" evidence="11">
    <location>
        <begin position="300"/>
        <end position="321"/>
    </location>
</feature>
<dbReference type="Gene3D" id="6.10.140.1330">
    <property type="match status" value="1"/>
</dbReference>
<dbReference type="PANTHER" id="PTHR10110:SF86">
    <property type="entry name" value="SODIUM_HYDROGEN EXCHANGER 7"/>
    <property type="match status" value="1"/>
</dbReference>
<feature type="transmembrane region" description="Helical" evidence="11">
    <location>
        <begin position="194"/>
        <end position="215"/>
    </location>
</feature>
<feature type="transmembrane region" description="Helical" evidence="11">
    <location>
        <begin position="171"/>
        <end position="188"/>
    </location>
</feature>
<evidence type="ECO:0000256" key="9">
    <source>
        <dbReference type="ARBA" id="ARBA00023201"/>
    </source>
</evidence>
<keyword evidence="2" id="KW-0813">Transport</keyword>
<dbReference type="STRING" id="2880.D8LKR2"/>
<keyword evidence="6" id="KW-0915">Sodium</keyword>
<gene>
    <name evidence="13" type="ORF">Esi_0304_0020</name>
</gene>
<keyword evidence="7" id="KW-0406">Ion transport</keyword>
<feature type="transmembrane region" description="Helical" evidence="11">
    <location>
        <begin position="41"/>
        <end position="64"/>
    </location>
</feature>
<dbReference type="InterPro" id="IPR006153">
    <property type="entry name" value="Cation/H_exchanger_TM"/>
</dbReference>
<dbReference type="GO" id="GO:0098719">
    <property type="term" value="P:sodium ion import across plasma membrane"/>
    <property type="evidence" value="ECO:0007669"/>
    <property type="project" value="TreeGrafter"/>
</dbReference>
<evidence type="ECO:0000256" key="7">
    <source>
        <dbReference type="ARBA" id="ARBA00023065"/>
    </source>
</evidence>
<proteinExistence type="predicted"/>
<keyword evidence="14" id="KW-1185">Reference proteome</keyword>
<keyword evidence="10" id="KW-0175">Coiled coil</keyword>
<feature type="transmembrane region" description="Helical" evidence="11">
    <location>
        <begin position="143"/>
        <end position="164"/>
    </location>
</feature>
<dbReference type="GO" id="GO:0015386">
    <property type="term" value="F:potassium:proton antiporter activity"/>
    <property type="evidence" value="ECO:0007669"/>
    <property type="project" value="TreeGrafter"/>
</dbReference>
<dbReference type="EMBL" id="FN649760">
    <property type="protein sequence ID" value="CBN76097.1"/>
    <property type="molecule type" value="Genomic_DNA"/>
</dbReference>
<evidence type="ECO:0000313" key="14">
    <source>
        <dbReference type="Proteomes" id="UP000002630"/>
    </source>
</evidence>
<dbReference type="InterPro" id="IPR018422">
    <property type="entry name" value="Cation/H_exchanger_CPA1"/>
</dbReference>
<feature type="transmembrane region" description="Helical" evidence="11">
    <location>
        <begin position="12"/>
        <end position="29"/>
    </location>
</feature>
<evidence type="ECO:0000256" key="2">
    <source>
        <dbReference type="ARBA" id="ARBA00022448"/>
    </source>
</evidence>
<dbReference type="GO" id="GO:0051453">
    <property type="term" value="P:regulation of intracellular pH"/>
    <property type="evidence" value="ECO:0007669"/>
    <property type="project" value="TreeGrafter"/>
</dbReference>
<keyword evidence="4 11" id="KW-0812">Transmembrane</keyword>
<evidence type="ECO:0000313" key="13">
    <source>
        <dbReference type="EMBL" id="CBN76097.1"/>
    </source>
</evidence>
<feature type="transmembrane region" description="Helical" evidence="11">
    <location>
        <begin position="333"/>
        <end position="357"/>
    </location>
</feature>
<evidence type="ECO:0000256" key="10">
    <source>
        <dbReference type="SAM" id="Coils"/>
    </source>
</evidence>
<comment type="subcellular location">
    <subcellularLocation>
        <location evidence="1">Cell membrane</location>
        <topology evidence="1">Multi-pass membrane protein</topology>
    </subcellularLocation>
</comment>
<evidence type="ECO:0000256" key="6">
    <source>
        <dbReference type="ARBA" id="ARBA00023053"/>
    </source>
</evidence>
<evidence type="ECO:0000256" key="11">
    <source>
        <dbReference type="SAM" id="Phobius"/>
    </source>
</evidence>
<keyword evidence="3" id="KW-1003">Cell membrane</keyword>
<sequence>MQAARAGVDSQIILFVFLPILIFESAFETDVHIFQREFWQVVTLAGPGVAIATIITASIVKYVFPYGWDWNLSLMLGGILSATDPVAVVALLKDLGVSERLNVLIEGESLLNDATGIVVFIVFRDAFVGVADSSPAQVLVTAVRMSFGGPMVGLALGMFGSFLLGYIIDDAMTEITVTVIVCFSSFIISEATTLHVSGVLAAVTAGLVMSFYAGGRISPGVEHSMHTFWSMATYVANTVIFFVSGLIIGDQAIFNDTLGGREWGLLALLYVLLQLVRSVVVLLLLPVLTKWGYGMTHRQLIVLAFAGLRGAVGLTLALIVVEDDRFSEDVRDLVLFYVAGIAALTLIINGSLCGYLVSALGLDRSTTAETEVFTKACSAIEARLEHKLDLLKGDRFLGDADWEMVWRYLPVSTSKTYWHRIRHGNINLSVEEEEDIHMIRDGIVNEAGLHGDVAFRAHQVHKWFTRRILRLPGGVGYCELPSRLRVTWYTYHKKFHHSSATGDDNQHRKDMELQRLNAEPRMMLEAEAWSNLNAGDDPDTLLHPNQTPVSHTLRKHLDNVGMLGFQDESGMMSDFGQREIVKQAAGGKSGTLFGTGRGGAEALRMVEGVNKLKDERRRARQAVAKAEARLSRLNKDMTISRHKGLEEDMKEYMKQARDGGMLGHASIHGGACFTNRKGTPSWRLSSALTPPD</sequence>
<dbReference type="Pfam" id="PF00999">
    <property type="entry name" value="Na_H_Exchanger"/>
    <property type="match status" value="1"/>
</dbReference>
<organism evidence="13 14">
    <name type="scientific">Ectocarpus siliculosus</name>
    <name type="common">Brown alga</name>
    <name type="synonym">Conferva siliculosa</name>
    <dbReference type="NCBI Taxonomy" id="2880"/>
    <lineage>
        <taxon>Eukaryota</taxon>
        <taxon>Sar</taxon>
        <taxon>Stramenopiles</taxon>
        <taxon>Ochrophyta</taxon>
        <taxon>PX clade</taxon>
        <taxon>Phaeophyceae</taxon>
        <taxon>Ectocarpales</taxon>
        <taxon>Ectocarpaceae</taxon>
        <taxon>Ectocarpus</taxon>
    </lineage>
</organism>
<dbReference type="InParanoid" id="D8LKR2"/>
<feature type="transmembrane region" description="Helical" evidence="11">
    <location>
        <begin position="227"/>
        <end position="248"/>
    </location>
</feature>
<keyword evidence="8 11" id="KW-0472">Membrane</keyword>
<evidence type="ECO:0000256" key="1">
    <source>
        <dbReference type="ARBA" id="ARBA00004651"/>
    </source>
</evidence>
<evidence type="ECO:0000256" key="3">
    <source>
        <dbReference type="ARBA" id="ARBA00022475"/>
    </source>
</evidence>
<evidence type="ECO:0000256" key="8">
    <source>
        <dbReference type="ARBA" id="ARBA00023136"/>
    </source>
</evidence>
<reference evidence="13 14" key="1">
    <citation type="journal article" date="2010" name="Nature">
        <title>The Ectocarpus genome and the independent evolution of multicellularity in brown algae.</title>
        <authorList>
            <person name="Cock J.M."/>
            <person name="Sterck L."/>
            <person name="Rouze P."/>
            <person name="Scornet D."/>
            <person name="Allen A.E."/>
            <person name="Amoutzias G."/>
            <person name="Anthouard V."/>
            <person name="Artiguenave F."/>
            <person name="Aury J.M."/>
            <person name="Badger J.H."/>
            <person name="Beszteri B."/>
            <person name="Billiau K."/>
            <person name="Bonnet E."/>
            <person name="Bothwell J.H."/>
            <person name="Bowler C."/>
            <person name="Boyen C."/>
            <person name="Brownlee C."/>
            <person name="Carrano C.J."/>
            <person name="Charrier B."/>
            <person name="Cho G.Y."/>
            <person name="Coelho S.M."/>
            <person name="Collen J."/>
            <person name="Corre E."/>
            <person name="Da Silva C."/>
            <person name="Delage L."/>
            <person name="Delaroque N."/>
            <person name="Dittami S.M."/>
            <person name="Doulbeau S."/>
            <person name="Elias M."/>
            <person name="Farnham G."/>
            <person name="Gachon C.M."/>
            <person name="Gschloessl B."/>
            <person name="Heesch S."/>
            <person name="Jabbari K."/>
            <person name="Jubin C."/>
            <person name="Kawai H."/>
            <person name="Kimura K."/>
            <person name="Kloareg B."/>
            <person name="Kupper F.C."/>
            <person name="Lang D."/>
            <person name="Le Bail A."/>
            <person name="Leblanc C."/>
            <person name="Lerouge P."/>
            <person name="Lohr M."/>
            <person name="Lopez P.J."/>
            <person name="Martens C."/>
            <person name="Maumus F."/>
            <person name="Michel G."/>
            <person name="Miranda-Saavedra D."/>
            <person name="Morales J."/>
            <person name="Moreau H."/>
            <person name="Motomura T."/>
            <person name="Nagasato C."/>
            <person name="Napoli C.A."/>
            <person name="Nelson D.R."/>
            <person name="Nyvall-Collen P."/>
            <person name="Peters A.F."/>
            <person name="Pommier C."/>
            <person name="Potin P."/>
            <person name="Poulain J."/>
            <person name="Quesneville H."/>
            <person name="Read B."/>
            <person name="Rensing S.A."/>
            <person name="Ritter A."/>
            <person name="Rousvoal S."/>
            <person name="Samanta M."/>
            <person name="Samson G."/>
            <person name="Schroeder D.C."/>
            <person name="Segurens B."/>
            <person name="Strittmatter M."/>
            <person name="Tonon T."/>
            <person name="Tregear J.W."/>
            <person name="Valentin K."/>
            <person name="von Dassow P."/>
            <person name="Yamagishi T."/>
            <person name="Van de Peer Y."/>
            <person name="Wincker P."/>
        </authorList>
    </citation>
    <scope>NUCLEOTIDE SEQUENCE [LARGE SCALE GENOMIC DNA]</scope>
    <source>
        <strain evidence="14">Ec32 / CCAP1310/4</strain>
    </source>
</reference>
<keyword evidence="9" id="KW-0739">Sodium transport</keyword>
<dbReference type="GO" id="GO:0005886">
    <property type="term" value="C:plasma membrane"/>
    <property type="evidence" value="ECO:0007669"/>
    <property type="project" value="UniProtKB-SubCell"/>
</dbReference>
<feature type="transmembrane region" description="Helical" evidence="11">
    <location>
        <begin position="268"/>
        <end position="288"/>
    </location>
</feature>
<protein>
    <submittedName>
        <fullName evidence="13">Sodium/hydrogen exchanger family protein</fullName>
    </submittedName>
</protein>
<evidence type="ECO:0000259" key="12">
    <source>
        <dbReference type="Pfam" id="PF00999"/>
    </source>
</evidence>
<dbReference type="PANTHER" id="PTHR10110">
    <property type="entry name" value="SODIUM/HYDROGEN EXCHANGER"/>
    <property type="match status" value="1"/>
</dbReference>
<evidence type="ECO:0000256" key="5">
    <source>
        <dbReference type="ARBA" id="ARBA00022989"/>
    </source>
</evidence>
<dbReference type="eggNOG" id="KOG1965">
    <property type="taxonomic scope" value="Eukaryota"/>
</dbReference>
<dbReference type="AlphaFoldDB" id="D8LKR2"/>
<accession>D8LKR2</accession>
<dbReference type="OrthoDB" id="441412at2759"/>
<keyword evidence="5 11" id="KW-1133">Transmembrane helix</keyword>
<feature type="coiled-coil region" evidence="10">
    <location>
        <begin position="609"/>
        <end position="636"/>
    </location>
</feature>
<dbReference type="GO" id="GO:0015385">
    <property type="term" value="F:sodium:proton antiporter activity"/>
    <property type="evidence" value="ECO:0007669"/>
    <property type="project" value="InterPro"/>
</dbReference>
<evidence type="ECO:0000256" key="4">
    <source>
        <dbReference type="ARBA" id="ARBA00022692"/>
    </source>
</evidence>
<feature type="transmembrane region" description="Helical" evidence="11">
    <location>
        <begin position="70"/>
        <end position="92"/>
    </location>
</feature>
<name>D8LKR2_ECTSI</name>